<keyword evidence="1" id="KW-0732">Signal</keyword>
<protein>
    <submittedName>
        <fullName evidence="3">START domain-containing protein</fullName>
    </submittedName>
</protein>
<comment type="caution">
    <text evidence="3">The sequence shown here is derived from an EMBL/GenBank/DDBJ whole genome shotgun (WGS) entry which is preliminary data.</text>
</comment>
<evidence type="ECO:0000313" key="3">
    <source>
        <dbReference type="EMBL" id="MBO3277305.1"/>
    </source>
</evidence>
<dbReference type="RefSeq" id="WP_208315590.1">
    <property type="nucleotide sequence ID" value="NZ_JAELYA010000007.1"/>
</dbReference>
<evidence type="ECO:0000313" key="4">
    <source>
        <dbReference type="Proteomes" id="UP000669060"/>
    </source>
</evidence>
<dbReference type="SUPFAM" id="SSF55961">
    <property type="entry name" value="Bet v1-like"/>
    <property type="match status" value="1"/>
</dbReference>
<feature type="domain" description="START" evidence="2">
    <location>
        <begin position="26"/>
        <end position="204"/>
    </location>
</feature>
<dbReference type="PANTHER" id="PTHR19308">
    <property type="entry name" value="PHOSPHATIDYLCHOLINE TRANSFER PROTEIN"/>
    <property type="match status" value="1"/>
</dbReference>
<proteinExistence type="predicted"/>
<dbReference type="PIRSF" id="PIRSF039033">
    <property type="entry name" value="START_dom"/>
    <property type="match status" value="1"/>
</dbReference>
<dbReference type="Gene3D" id="3.30.530.20">
    <property type="match status" value="1"/>
</dbReference>
<name>A0ABS3TXC7_9PSED</name>
<accession>A0ABS3TXC7</accession>
<evidence type="ECO:0000256" key="1">
    <source>
        <dbReference type="SAM" id="SignalP"/>
    </source>
</evidence>
<dbReference type="InterPro" id="IPR002913">
    <property type="entry name" value="START_lipid-bd_dom"/>
</dbReference>
<dbReference type="Pfam" id="PF01852">
    <property type="entry name" value="START"/>
    <property type="match status" value="1"/>
</dbReference>
<organism evidence="3 4">
    <name type="scientific">Pseudomonas schmalbachii</name>
    <dbReference type="NCBI Taxonomy" id="2816993"/>
    <lineage>
        <taxon>Bacteria</taxon>
        <taxon>Pseudomonadati</taxon>
        <taxon>Pseudomonadota</taxon>
        <taxon>Gammaproteobacteria</taxon>
        <taxon>Pseudomonadales</taxon>
        <taxon>Pseudomonadaceae</taxon>
        <taxon>Pseudomonas</taxon>
    </lineage>
</organism>
<feature type="chain" id="PRO_5046110518" evidence="1">
    <location>
        <begin position="24"/>
        <end position="209"/>
    </location>
</feature>
<gene>
    <name evidence="3" type="ORF">JFY56_18970</name>
</gene>
<dbReference type="InterPro" id="IPR023393">
    <property type="entry name" value="START-like_dom_sf"/>
</dbReference>
<reference evidence="3 4" key="1">
    <citation type="submission" date="2020-12" db="EMBL/GenBank/DDBJ databases">
        <title>Pseudomonas schmalbachii sp. nov. isolated from millipede gut.</title>
        <authorList>
            <person name="Shelomi M."/>
        </authorList>
    </citation>
    <scope>NUCLEOTIDE SEQUENCE [LARGE SCALE GENOMIC DNA]</scope>
    <source>
        <strain evidence="3 4">Milli4</strain>
    </source>
</reference>
<dbReference type="Proteomes" id="UP000669060">
    <property type="component" value="Unassembled WGS sequence"/>
</dbReference>
<dbReference type="PROSITE" id="PS50848">
    <property type="entry name" value="START"/>
    <property type="match status" value="1"/>
</dbReference>
<feature type="signal peptide" evidence="1">
    <location>
        <begin position="1"/>
        <end position="23"/>
    </location>
</feature>
<dbReference type="EMBL" id="JAELYA010000007">
    <property type="protein sequence ID" value="MBO3277305.1"/>
    <property type="molecule type" value="Genomic_DNA"/>
</dbReference>
<dbReference type="CDD" id="cd08876">
    <property type="entry name" value="START_1"/>
    <property type="match status" value="1"/>
</dbReference>
<dbReference type="PANTHER" id="PTHR19308:SF14">
    <property type="entry name" value="START DOMAIN-CONTAINING PROTEIN"/>
    <property type="match status" value="1"/>
</dbReference>
<evidence type="ECO:0000259" key="2">
    <source>
        <dbReference type="PROSITE" id="PS50848"/>
    </source>
</evidence>
<sequence>MNGTLRLAILLVASMGICGGAVADDWQLAKNEDGIKVYLKDVPGSKYKSFRGVIDIKADVQTLNDLQENLRVACKWLYACKELRLLKNDGDDTWVYMTLQLPWPVISRDMVIHVNTQRTDNGGLVRSLNAVPGYMPPVQGQIRVPELIGQWTMSPRSNGTTEVIYQMRGEPGGSVPPWLSNSFVVDAPMETLRTLRAVAERQPTRASYP</sequence>
<keyword evidence="4" id="KW-1185">Reference proteome</keyword>
<dbReference type="InterPro" id="IPR051213">
    <property type="entry name" value="START_lipid_transfer"/>
</dbReference>
<dbReference type="InterPro" id="IPR028347">
    <property type="entry name" value="START_dom_prot"/>
</dbReference>